<dbReference type="EMBL" id="JAVDSG010000001">
    <property type="protein sequence ID" value="MDR6594478.1"/>
    <property type="molecule type" value="Genomic_DNA"/>
</dbReference>
<keyword evidence="1" id="KW-1133">Transmembrane helix</keyword>
<name>A0ABU1PW08_9PSEU</name>
<accession>A0ABU1PW08</accession>
<dbReference type="Proteomes" id="UP001268819">
    <property type="component" value="Unassembled WGS sequence"/>
</dbReference>
<organism evidence="2 3">
    <name type="scientific">Saccharothrix longispora</name>
    <dbReference type="NCBI Taxonomy" id="33920"/>
    <lineage>
        <taxon>Bacteria</taxon>
        <taxon>Bacillati</taxon>
        <taxon>Actinomycetota</taxon>
        <taxon>Actinomycetes</taxon>
        <taxon>Pseudonocardiales</taxon>
        <taxon>Pseudonocardiaceae</taxon>
        <taxon>Saccharothrix</taxon>
    </lineage>
</organism>
<keyword evidence="1" id="KW-0812">Transmembrane</keyword>
<gene>
    <name evidence="2" type="ORF">J2S66_002862</name>
</gene>
<feature type="transmembrane region" description="Helical" evidence="1">
    <location>
        <begin position="83"/>
        <end position="106"/>
    </location>
</feature>
<evidence type="ECO:0000313" key="2">
    <source>
        <dbReference type="EMBL" id="MDR6594478.1"/>
    </source>
</evidence>
<keyword evidence="1" id="KW-0472">Membrane</keyword>
<evidence type="ECO:0000256" key="1">
    <source>
        <dbReference type="SAM" id="Phobius"/>
    </source>
</evidence>
<keyword evidence="3" id="KW-1185">Reference proteome</keyword>
<dbReference type="RefSeq" id="WP_310307478.1">
    <property type="nucleotide sequence ID" value="NZ_BAAAXB010000001.1"/>
</dbReference>
<comment type="caution">
    <text evidence="2">The sequence shown here is derived from an EMBL/GenBank/DDBJ whole genome shotgun (WGS) entry which is preliminary data.</text>
</comment>
<reference evidence="2 3" key="1">
    <citation type="submission" date="2023-07" db="EMBL/GenBank/DDBJ databases">
        <title>Sequencing the genomes of 1000 actinobacteria strains.</title>
        <authorList>
            <person name="Klenk H.-P."/>
        </authorList>
    </citation>
    <scope>NUCLEOTIDE SEQUENCE [LARGE SCALE GENOMIC DNA]</scope>
    <source>
        <strain evidence="2 3">DSM 43749</strain>
    </source>
</reference>
<protein>
    <submittedName>
        <fullName evidence="2">TRAP-type C4-dicarboxylate transport system permease small subunit</fullName>
    </submittedName>
</protein>
<proteinExistence type="predicted"/>
<feature type="transmembrane region" description="Helical" evidence="1">
    <location>
        <begin position="408"/>
        <end position="428"/>
    </location>
</feature>
<feature type="transmembrane region" description="Helical" evidence="1">
    <location>
        <begin position="6"/>
        <end position="39"/>
    </location>
</feature>
<feature type="transmembrane region" description="Helical" evidence="1">
    <location>
        <begin position="223"/>
        <end position="243"/>
    </location>
</feature>
<evidence type="ECO:0000313" key="3">
    <source>
        <dbReference type="Proteomes" id="UP001268819"/>
    </source>
</evidence>
<feature type="transmembrane region" description="Helical" evidence="1">
    <location>
        <begin position="126"/>
        <end position="146"/>
    </location>
</feature>
<sequence>MPTRDAIWIFATFPISILASFTGLMVMALSASIAARIAIRSTKLDKWQLHYIYKLNIKAHFRELSTAWSISPYKCLSLAIPKIFLTVMTLATLAYAGAIATIIVLAPTLYAFDYFNSEMPSTLGRITLITSVALCISSLIGTLRYMTQNITTAGKFTPPILPLPRKEIDLARRKTFLRGIYLYWQLPYIAITSAIIGVLQMSILQHLIFEKRGIVYPKGQNDTLIEIAWLSGLVVALFSLFTVENLIKRTMTVADAALTLQKFMDGLLGFDRSVTVQLKIDDPFGKRRKELFRAIKIISTLAIRMDSKHEQHPIASTLLGCSHGISRYLRQLSSLNKDLPDQVRRLLFNTIAVLAGANGSKFLKEVNLDTNAFNEKSDPEAWLRDKPHGLIAHLVDNLDKYTRLTTSLWGLFTVGAATYLIISGKIDLKDMQIQR</sequence>
<feature type="transmembrane region" description="Helical" evidence="1">
    <location>
        <begin position="181"/>
        <end position="203"/>
    </location>
</feature>